<evidence type="ECO:0000256" key="1">
    <source>
        <dbReference type="SAM" id="Phobius"/>
    </source>
</evidence>
<sequence>MSLFPSSPVALPVRLAVFLFPLGLVAAAYLIKWRRSYWLTKRSVDLLLFTCMEEDWEKLLKLVTFYTRDENYLSRVRCKQKKIKSYVFPVPIQMSISERLTVMMSAPYLVKLVRQVLPHPPQQRHVSKLLCLCQFTEECISRFAHGLDREDVPGLAELFTRHMPGKVSGSAVRRVQEELFHANHGLVP</sequence>
<gene>
    <name evidence="2" type="ORF">ElyMa_000854200</name>
</gene>
<dbReference type="AlphaFoldDB" id="A0AAV4H3G2"/>
<accession>A0AAV4H3G2</accession>
<comment type="caution">
    <text evidence="2">The sequence shown here is derived from an EMBL/GenBank/DDBJ whole genome shotgun (WGS) entry which is preliminary data.</text>
</comment>
<keyword evidence="1" id="KW-1133">Transmembrane helix</keyword>
<keyword evidence="1" id="KW-0472">Membrane</keyword>
<dbReference type="EMBL" id="BMAT01001749">
    <property type="protein sequence ID" value="GFR91861.1"/>
    <property type="molecule type" value="Genomic_DNA"/>
</dbReference>
<organism evidence="2 3">
    <name type="scientific">Elysia marginata</name>
    <dbReference type="NCBI Taxonomy" id="1093978"/>
    <lineage>
        <taxon>Eukaryota</taxon>
        <taxon>Metazoa</taxon>
        <taxon>Spiralia</taxon>
        <taxon>Lophotrochozoa</taxon>
        <taxon>Mollusca</taxon>
        <taxon>Gastropoda</taxon>
        <taxon>Heterobranchia</taxon>
        <taxon>Euthyneura</taxon>
        <taxon>Panpulmonata</taxon>
        <taxon>Sacoglossa</taxon>
        <taxon>Placobranchoidea</taxon>
        <taxon>Plakobranchidae</taxon>
        <taxon>Elysia</taxon>
    </lineage>
</organism>
<evidence type="ECO:0000313" key="2">
    <source>
        <dbReference type="EMBL" id="GFR91861.1"/>
    </source>
</evidence>
<evidence type="ECO:0000313" key="3">
    <source>
        <dbReference type="Proteomes" id="UP000762676"/>
    </source>
</evidence>
<reference evidence="2 3" key="1">
    <citation type="journal article" date="2021" name="Elife">
        <title>Chloroplast acquisition without the gene transfer in kleptoplastic sea slugs, Plakobranchus ocellatus.</title>
        <authorList>
            <person name="Maeda T."/>
            <person name="Takahashi S."/>
            <person name="Yoshida T."/>
            <person name="Shimamura S."/>
            <person name="Takaki Y."/>
            <person name="Nagai Y."/>
            <person name="Toyoda A."/>
            <person name="Suzuki Y."/>
            <person name="Arimoto A."/>
            <person name="Ishii H."/>
            <person name="Satoh N."/>
            <person name="Nishiyama T."/>
            <person name="Hasebe M."/>
            <person name="Maruyama T."/>
            <person name="Minagawa J."/>
            <person name="Obokata J."/>
            <person name="Shigenobu S."/>
        </authorList>
    </citation>
    <scope>NUCLEOTIDE SEQUENCE [LARGE SCALE GENOMIC DNA]</scope>
</reference>
<protein>
    <recommendedName>
        <fullName evidence="4">SEC63 domain-containing protein</fullName>
    </recommendedName>
</protein>
<name>A0AAV4H3G2_9GAST</name>
<keyword evidence="1" id="KW-0812">Transmembrane</keyword>
<keyword evidence="3" id="KW-1185">Reference proteome</keyword>
<feature type="transmembrane region" description="Helical" evidence="1">
    <location>
        <begin position="12"/>
        <end position="31"/>
    </location>
</feature>
<proteinExistence type="predicted"/>
<evidence type="ECO:0008006" key="4">
    <source>
        <dbReference type="Google" id="ProtNLM"/>
    </source>
</evidence>
<dbReference type="Proteomes" id="UP000762676">
    <property type="component" value="Unassembled WGS sequence"/>
</dbReference>